<proteinExistence type="predicted"/>
<dbReference type="Proteomes" id="UP000002620">
    <property type="component" value="Chromosome"/>
</dbReference>
<dbReference type="SUPFAM" id="SSF158997">
    <property type="entry name" value="Trm112p-like"/>
    <property type="match status" value="1"/>
</dbReference>
<reference evidence="1 2" key="1">
    <citation type="submission" date="2009-10" db="EMBL/GenBank/DDBJ databases">
        <title>Complete sequence of chromosome of Ammonifex degensii KC4.</title>
        <authorList>
            <consortium name="US DOE Joint Genome Institute"/>
            <person name="Kerfeld C."/>
            <person name="Goodner B."/>
            <person name="Huber H."/>
            <person name="Stetter K."/>
            <person name="Lucas S."/>
            <person name="Copeland A."/>
            <person name="Lapidus A."/>
            <person name="Glavina del Rio T."/>
            <person name="Dalin E."/>
            <person name="Tice H."/>
            <person name="Bruce D."/>
            <person name="Goodwin L."/>
            <person name="Pitluck S."/>
            <person name="Saunders E."/>
            <person name="Brettin T."/>
            <person name="Detter J.C."/>
            <person name="Han C."/>
            <person name="Larimer F."/>
            <person name="Land M."/>
            <person name="Hauser L."/>
            <person name="Kyrpides N."/>
            <person name="Ovchinnikova G."/>
            <person name="Richardson P."/>
        </authorList>
    </citation>
    <scope>NUCLEOTIDE SEQUENCE [LARGE SCALE GENOMIC DNA]</scope>
    <source>
        <strain evidence="2">DSM 10501 / KC4</strain>
    </source>
</reference>
<organism evidence="1 2">
    <name type="scientific">Ammonifex degensii (strain DSM 10501 / KC4)</name>
    <dbReference type="NCBI Taxonomy" id="429009"/>
    <lineage>
        <taxon>Bacteria</taxon>
        <taxon>Bacillati</taxon>
        <taxon>Bacillota</taxon>
        <taxon>Clostridia</taxon>
        <taxon>Thermoanaerobacterales</taxon>
        <taxon>Thermoanaerobacteraceae</taxon>
        <taxon>Ammonifex</taxon>
    </lineage>
</organism>
<accession>C9R7Q0</accession>
<dbReference type="KEGG" id="adg:Adeg_1218"/>
<evidence type="ECO:0000313" key="1">
    <source>
        <dbReference type="EMBL" id="ACX52329.1"/>
    </source>
</evidence>
<dbReference type="AlphaFoldDB" id="C9R7Q0"/>
<dbReference type="EMBL" id="CP001785">
    <property type="protein sequence ID" value="ACX52329.1"/>
    <property type="molecule type" value="Genomic_DNA"/>
</dbReference>
<protein>
    <submittedName>
        <fullName evidence="1">Uncharacterized protein</fullName>
    </submittedName>
</protein>
<gene>
    <name evidence="1" type="ordered locus">Adeg_1218</name>
</gene>
<sequence length="57" mass="6421">MMQCPVCGGKAVGKIGAGHYFCRDCCIEYRIDREGIQVFEIDEDGMLVRLDPAQIRL</sequence>
<evidence type="ECO:0000313" key="2">
    <source>
        <dbReference type="Proteomes" id="UP000002620"/>
    </source>
</evidence>
<dbReference type="HOGENOM" id="CLU_198029_1_0_9"/>
<name>C9R7Q0_AMMDK</name>
<dbReference type="STRING" id="429009.Adeg_1218"/>
<keyword evidence="2" id="KW-1185">Reference proteome</keyword>